<sequence length="292" mass="32125">MKNRNLIILGVCGSVMVIGGGVYALRPKTVLSNAEEQTTVKTPAKPTYAEILAKAQKDGQKQAAEIKNISLETYGATECFGIGHGKNLAEMDQKSSATVQGVVTNWTKVPEAKNMAVTILSIYVNQGLTAKSKDLVGKMVYVYQQGGFNTRRNLSDGMNSNLSEQQLSEEIFSEREDFPVARIGTELVVNLTKVTKDMIPEGETIIDPDKSYSLGWSSKSMWVKNSADKYQLVNENYIKKFQDQGLPVEGNDSTDQTIVNEINELMEKNDEKNNRFLVSICVGLTLFVSGCA</sequence>
<name>A0AAU9D9U7_9LACO</name>
<dbReference type="KEGG" id="xap:XA3_16420"/>
<evidence type="ECO:0000313" key="1">
    <source>
        <dbReference type="EMBL" id="BDR59201.1"/>
    </source>
</evidence>
<organism evidence="1 2">
    <name type="scientific">Xylocopilactobacillus apicola</name>
    <dbReference type="NCBI Taxonomy" id="2932184"/>
    <lineage>
        <taxon>Bacteria</taxon>
        <taxon>Bacillati</taxon>
        <taxon>Bacillota</taxon>
        <taxon>Bacilli</taxon>
        <taxon>Lactobacillales</taxon>
        <taxon>Lactobacillaceae</taxon>
        <taxon>Xylocopilactobacillus</taxon>
    </lineage>
</organism>
<dbReference type="Proteomes" id="UP001321861">
    <property type="component" value="Chromosome"/>
</dbReference>
<reference evidence="1 2" key="1">
    <citation type="journal article" date="2023" name="Microbiol. Spectr.">
        <title>Symbiosis of Carpenter Bees with Uncharacterized Lactic Acid Bacteria Showing NAD Auxotrophy.</title>
        <authorList>
            <person name="Kawasaki S."/>
            <person name="Ozawa K."/>
            <person name="Mori T."/>
            <person name="Yamamoto A."/>
            <person name="Ito M."/>
            <person name="Ohkuma M."/>
            <person name="Sakamoto M."/>
            <person name="Matsutani M."/>
        </authorList>
    </citation>
    <scope>NUCLEOTIDE SEQUENCE [LARGE SCALE GENOMIC DNA]</scope>
    <source>
        <strain evidence="1 2">XA3</strain>
    </source>
</reference>
<keyword evidence="2" id="KW-1185">Reference proteome</keyword>
<dbReference type="EMBL" id="AP026802">
    <property type="protein sequence ID" value="BDR59201.1"/>
    <property type="molecule type" value="Genomic_DNA"/>
</dbReference>
<accession>A0AAU9D9U7</accession>
<gene>
    <name evidence="1" type="ORF">XA3_16420</name>
</gene>
<evidence type="ECO:0000313" key="2">
    <source>
        <dbReference type="Proteomes" id="UP001321861"/>
    </source>
</evidence>
<dbReference type="RefSeq" id="WP_317635006.1">
    <property type="nucleotide sequence ID" value="NZ_AP026802.1"/>
</dbReference>
<dbReference type="AlphaFoldDB" id="A0AAU9D9U7"/>
<protein>
    <submittedName>
        <fullName evidence="1">Uncharacterized protein</fullName>
    </submittedName>
</protein>
<proteinExistence type="predicted"/>